<evidence type="ECO:0000313" key="11">
    <source>
        <dbReference type="Proteomes" id="UP001501083"/>
    </source>
</evidence>
<dbReference type="PIRSF" id="PIRSF000897">
    <property type="entry name" value="Acid_Ptase_ClsA"/>
    <property type="match status" value="1"/>
</dbReference>
<dbReference type="InterPro" id="IPR000326">
    <property type="entry name" value="PAP2/HPO"/>
</dbReference>
<dbReference type="CDD" id="cd03397">
    <property type="entry name" value="PAP2_acid_phosphatase"/>
    <property type="match status" value="1"/>
</dbReference>
<sequence length="250" mass="26789">MPATVPEIRPGLLAGYLGRDLPDSLKLLPAPPATGTPAFRNDQAVSRASQKLRGTPRYELAKADADLAFPHTASVFECTLGVPVTQQQSPFLYQLLRRTMTDAALATYGAKDHYKRIRPFVHYKEGTCRPEDEASLRKDGSYPSGHTSIGWTWALILTELAPDRADAVLARGRAFGESRLVCNAHWQSDILEGRATAAGAVAKLHANADFRADMAMAVKEIATLRANGATPGVDCAAEATALAVPIPGVL</sequence>
<reference evidence="11" key="1">
    <citation type="journal article" date="2019" name="Int. J. Syst. Evol. Microbiol.">
        <title>The Global Catalogue of Microorganisms (GCM) 10K type strain sequencing project: providing services to taxonomists for standard genome sequencing and annotation.</title>
        <authorList>
            <consortium name="The Broad Institute Genomics Platform"/>
            <consortium name="The Broad Institute Genome Sequencing Center for Infectious Disease"/>
            <person name="Wu L."/>
            <person name="Ma J."/>
        </authorList>
    </citation>
    <scope>NUCLEOTIDE SEQUENCE [LARGE SCALE GENOMIC DNA]</scope>
    <source>
        <strain evidence="11">JCM 19212</strain>
    </source>
</reference>
<name>A0ABP9LPY4_9GAMM</name>
<dbReference type="PROSITE" id="PS01157">
    <property type="entry name" value="ACID_PHOSPH_CL_A"/>
    <property type="match status" value="1"/>
</dbReference>
<feature type="domain" description="Phosphatidic acid phosphatase type 2/haloperoxidase" evidence="9">
    <location>
        <begin position="91"/>
        <end position="205"/>
    </location>
</feature>
<keyword evidence="7 8" id="KW-0378">Hydrolase</keyword>
<keyword evidence="11" id="KW-1185">Reference proteome</keyword>
<evidence type="ECO:0000256" key="4">
    <source>
        <dbReference type="ARBA" id="ARBA00012646"/>
    </source>
</evidence>
<comment type="catalytic activity">
    <reaction evidence="1 8">
        <text>a phosphate monoester + H2O = an alcohol + phosphate</text>
        <dbReference type="Rhea" id="RHEA:15017"/>
        <dbReference type="ChEBI" id="CHEBI:15377"/>
        <dbReference type="ChEBI" id="CHEBI:30879"/>
        <dbReference type="ChEBI" id="CHEBI:43474"/>
        <dbReference type="ChEBI" id="CHEBI:67140"/>
        <dbReference type="EC" id="3.1.3.2"/>
    </reaction>
</comment>
<evidence type="ECO:0000256" key="6">
    <source>
        <dbReference type="ARBA" id="ARBA00022764"/>
    </source>
</evidence>
<evidence type="ECO:0000259" key="9">
    <source>
        <dbReference type="SMART" id="SM00014"/>
    </source>
</evidence>
<dbReference type="EMBL" id="BAABKY010000004">
    <property type="protein sequence ID" value="GAA5080902.1"/>
    <property type="molecule type" value="Genomic_DNA"/>
</dbReference>
<evidence type="ECO:0000256" key="7">
    <source>
        <dbReference type="ARBA" id="ARBA00022801"/>
    </source>
</evidence>
<dbReference type="Pfam" id="PF01569">
    <property type="entry name" value="PAP2"/>
    <property type="match status" value="1"/>
</dbReference>
<evidence type="ECO:0000256" key="3">
    <source>
        <dbReference type="ARBA" id="ARBA00009017"/>
    </source>
</evidence>
<dbReference type="SMART" id="SM00014">
    <property type="entry name" value="acidPPc"/>
    <property type="match status" value="1"/>
</dbReference>
<comment type="similarity">
    <text evidence="3 8">Belongs to the class A bacterial acid phosphatase family.</text>
</comment>
<dbReference type="SUPFAM" id="SSF48317">
    <property type="entry name" value="Acid phosphatase/Vanadium-dependent haloperoxidase"/>
    <property type="match status" value="1"/>
</dbReference>
<proteinExistence type="inferred from homology"/>
<evidence type="ECO:0000256" key="5">
    <source>
        <dbReference type="ARBA" id="ARBA00022729"/>
    </source>
</evidence>
<dbReference type="PRINTS" id="PR00483">
    <property type="entry name" value="BACPHPHTASE"/>
</dbReference>
<evidence type="ECO:0000256" key="8">
    <source>
        <dbReference type="PIRNR" id="PIRNR000897"/>
    </source>
</evidence>
<comment type="subcellular location">
    <subcellularLocation>
        <location evidence="2">Periplasm</location>
    </subcellularLocation>
</comment>
<protein>
    <recommendedName>
        <fullName evidence="4 8">Acid phosphatase</fullName>
        <ecNumber evidence="4 8">3.1.3.2</ecNumber>
    </recommendedName>
</protein>
<keyword evidence="6" id="KW-0574">Periplasm</keyword>
<accession>A0ABP9LPY4</accession>
<keyword evidence="5" id="KW-0732">Signal</keyword>
<dbReference type="InterPro" id="IPR018296">
    <property type="entry name" value="Acid_Pase_classA_bac_CS"/>
</dbReference>
<dbReference type="EC" id="3.1.3.2" evidence="4 8"/>
<dbReference type="Proteomes" id="UP001501083">
    <property type="component" value="Unassembled WGS sequence"/>
</dbReference>
<dbReference type="InterPro" id="IPR036938">
    <property type="entry name" value="PAP2/HPO_sf"/>
</dbReference>
<evidence type="ECO:0000256" key="2">
    <source>
        <dbReference type="ARBA" id="ARBA00004418"/>
    </source>
</evidence>
<gene>
    <name evidence="10" type="ORF">GCM10025759_30730</name>
</gene>
<evidence type="ECO:0000256" key="1">
    <source>
        <dbReference type="ARBA" id="ARBA00000032"/>
    </source>
</evidence>
<organism evidence="10 11">
    <name type="scientific">Lysobacter panacisoli</name>
    <dbReference type="NCBI Taxonomy" id="1255263"/>
    <lineage>
        <taxon>Bacteria</taxon>
        <taxon>Pseudomonadati</taxon>
        <taxon>Pseudomonadota</taxon>
        <taxon>Gammaproteobacteria</taxon>
        <taxon>Lysobacterales</taxon>
        <taxon>Lysobacteraceae</taxon>
        <taxon>Lysobacter</taxon>
    </lineage>
</organism>
<dbReference type="Gene3D" id="1.20.144.10">
    <property type="entry name" value="Phosphatidic acid phosphatase type 2/haloperoxidase"/>
    <property type="match status" value="1"/>
</dbReference>
<dbReference type="InterPro" id="IPR001011">
    <property type="entry name" value="Acid_Pase_classA_bac"/>
</dbReference>
<comment type="caution">
    <text evidence="10">The sequence shown here is derived from an EMBL/GenBank/DDBJ whole genome shotgun (WGS) entry which is preliminary data.</text>
</comment>
<evidence type="ECO:0000313" key="10">
    <source>
        <dbReference type="EMBL" id="GAA5080902.1"/>
    </source>
</evidence>